<evidence type="ECO:0000256" key="1">
    <source>
        <dbReference type="SAM" id="MobiDB-lite"/>
    </source>
</evidence>
<protein>
    <submittedName>
        <fullName evidence="2">Uncharacterized protein</fullName>
    </submittedName>
</protein>
<dbReference type="EMBL" id="AVOT02038388">
    <property type="protein sequence ID" value="MBW0533254.1"/>
    <property type="molecule type" value="Genomic_DNA"/>
</dbReference>
<feature type="region of interest" description="Disordered" evidence="1">
    <location>
        <begin position="117"/>
        <end position="140"/>
    </location>
</feature>
<evidence type="ECO:0000313" key="3">
    <source>
        <dbReference type="Proteomes" id="UP000765509"/>
    </source>
</evidence>
<organism evidence="2 3">
    <name type="scientific">Austropuccinia psidii MF-1</name>
    <dbReference type="NCBI Taxonomy" id="1389203"/>
    <lineage>
        <taxon>Eukaryota</taxon>
        <taxon>Fungi</taxon>
        <taxon>Dikarya</taxon>
        <taxon>Basidiomycota</taxon>
        <taxon>Pucciniomycotina</taxon>
        <taxon>Pucciniomycetes</taxon>
        <taxon>Pucciniales</taxon>
        <taxon>Sphaerophragmiaceae</taxon>
        <taxon>Austropuccinia</taxon>
    </lineage>
</organism>
<dbReference type="Proteomes" id="UP000765509">
    <property type="component" value="Unassembled WGS sequence"/>
</dbReference>
<evidence type="ECO:0000313" key="2">
    <source>
        <dbReference type="EMBL" id="MBW0533254.1"/>
    </source>
</evidence>
<gene>
    <name evidence="2" type="ORF">O181_072969</name>
</gene>
<feature type="compositionally biased region" description="Basic and acidic residues" evidence="1">
    <location>
        <begin position="126"/>
        <end position="135"/>
    </location>
</feature>
<comment type="caution">
    <text evidence="2">The sequence shown here is derived from an EMBL/GenBank/DDBJ whole genome shotgun (WGS) entry which is preliminary data.</text>
</comment>
<sequence length="152" mass="16831">MLMRKRLKQIHSDWPQVSVGKQVSICTTEHFNYDPKADLSNAPTQAHAVFTCHTAARPFVQTLSPGHKAGMLAAVTCDQTRHHTRNACLVSNPSDHVARVPDQDALARNPLWSTMMKAFPSGNGHQDPKRADRNDSGQLASPLKYQFVHPPS</sequence>
<name>A0A9Q3F674_9BASI</name>
<keyword evidence="3" id="KW-1185">Reference proteome</keyword>
<reference evidence="2" key="1">
    <citation type="submission" date="2021-03" db="EMBL/GenBank/DDBJ databases">
        <title>Draft genome sequence of rust myrtle Austropuccinia psidii MF-1, a brazilian biotype.</title>
        <authorList>
            <person name="Quecine M.C."/>
            <person name="Pachon D.M.R."/>
            <person name="Bonatelli M.L."/>
            <person name="Correr F.H."/>
            <person name="Franceschini L.M."/>
            <person name="Leite T.F."/>
            <person name="Margarido G.R.A."/>
            <person name="Almeida C.A."/>
            <person name="Ferrarezi J.A."/>
            <person name="Labate C.A."/>
        </authorList>
    </citation>
    <scope>NUCLEOTIDE SEQUENCE</scope>
    <source>
        <strain evidence="2">MF-1</strain>
    </source>
</reference>
<accession>A0A9Q3F674</accession>
<proteinExistence type="predicted"/>
<dbReference type="AlphaFoldDB" id="A0A9Q3F674"/>